<proteinExistence type="predicted"/>
<evidence type="ECO:0000256" key="1">
    <source>
        <dbReference type="SAM" id="Phobius"/>
    </source>
</evidence>
<gene>
    <name evidence="2" type="ORF">PROFUN_15911</name>
</gene>
<accession>A0A2P6MSY4</accession>
<name>A0A2P6MSY4_9EUKA</name>
<dbReference type="Proteomes" id="UP000241769">
    <property type="component" value="Unassembled WGS sequence"/>
</dbReference>
<dbReference type="AlphaFoldDB" id="A0A2P6MSY4"/>
<organism evidence="2 3">
    <name type="scientific">Planoprotostelium fungivorum</name>
    <dbReference type="NCBI Taxonomy" id="1890364"/>
    <lineage>
        <taxon>Eukaryota</taxon>
        <taxon>Amoebozoa</taxon>
        <taxon>Evosea</taxon>
        <taxon>Variosea</taxon>
        <taxon>Cavosteliida</taxon>
        <taxon>Cavosteliaceae</taxon>
        <taxon>Planoprotostelium</taxon>
    </lineage>
</organism>
<reference evidence="2 3" key="1">
    <citation type="journal article" date="2018" name="Genome Biol. Evol.">
        <title>Multiple Roots of Fruiting Body Formation in Amoebozoa.</title>
        <authorList>
            <person name="Hillmann F."/>
            <person name="Forbes G."/>
            <person name="Novohradska S."/>
            <person name="Ferling I."/>
            <person name="Riege K."/>
            <person name="Groth M."/>
            <person name="Westermann M."/>
            <person name="Marz M."/>
            <person name="Spaller T."/>
            <person name="Winckler T."/>
            <person name="Schaap P."/>
            <person name="Glockner G."/>
        </authorList>
    </citation>
    <scope>NUCLEOTIDE SEQUENCE [LARGE SCALE GENOMIC DNA]</scope>
    <source>
        <strain evidence="2 3">Jena</strain>
    </source>
</reference>
<feature type="transmembrane region" description="Helical" evidence="1">
    <location>
        <begin position="64"/>
        <end position="84"/>
    </location>
</feature>
<evidence type="ECO:0000313" key="2">
    <source>
        <dbReference type="EMBL" id="PRP74819.1"/>
    </source>
</evidence>
<keyword evidence="1" id="KW-0812">Transmembrane</keyword>
<dbReference type="EMBL" id="MDYQ01000440">
    <property type="protein sequence ID" value="PRP74819.1"/>
    <property type="molecule type" value="Genomic_DNA"/>
</dbReference>
<evidence type="ECO:0000313" key="3">
    <source>
        <dbReference type="Proteomes" id="UP000241769"/>
    </source>
</evidence>
<keyword evidence="1" id="KW-1133">Transmembrane helix</keyword>
<sequence>MGSTPHPQWTQAPHITQDCPYLLPSYQLASNGLAAPNGYPNAQHKALFNFGKLQHMNCTDIDRLGRAIGTLVGILFTFLTRIVLPHLSPATDLLRSRALYWLYAVWVEIYTLKSYKRHKEEKAAAYE</sequence>
<feature type="transmembrane region" description="Helical" evidence="1">
    <location>
        <begin position="96"/>
        <end position="112"/>
    </location>
</feature>
<protein>
    <submittedName>
        <fullName evidence="2">Uncharacterized protein</fullName>
    </submittedName>
</protein>
<dbReference type="InParanoid" id="A0A2P6MSY4"/>
<keyword evidence="3" id="KW-1185">Reference proteome</keyword>
<comment type="caution">
    <text evidence="2">The sequence shown here is derived from an EMBL/GenBank/DDBJ whole genome shotgun (WGS) entry which is preliminary data.</text>
</comment>
<keyword evidence="1" id="KW-0472">Membrane</keyword>